<feature type="transmembrane region" description="Helical" evidence="7">
    <location>
        <begin position="168"/>
        <end position="192"/>
    </location>
</feature>
<keyword evidence="6 7" id="KW-0472">Membrane</keyword>
<feature type="transmembrane region" description="Helical" evidence="7">
    <location>
        <begin position="271"/>
        <end position="292"/>
    </location>
</feature>
<evidence type="ECO:0000256" key="7">
    <source>
        <dbReference type="SAM" id="Phobius"/>
    </source>
</evidence>
<dbReference type="GO" id="GO:0022857">
    <property type="term" value="F:transmembrane transporter activity"/>
    <property type="evidence" value="ECO:0007669"/>
    <property type="project" value="InterPro"/>
</dbReference>
<feature type="transmembrane region" description="Helical" evidence="7">
    <location>
        <begin position="54"/>
        <end position="72"/>
    </location>
</feature>
<dbReference type="Pfam" id="PF07690">
    <property type="entry name" value="MFS_1"/>
    <property type="match status" value="1"/>
</dbReference>
<dbReference type="PANTHER" id="PTHR42718:SF47">
    <property type="entry name" value="METHYL VIOLOGEN RESISTANCE PROTEIN SMVA"/>
    <property type="match status" value="1"/>
</dbReference>
<dbReference type="PANTHER" id="PTHR42718">
    <property type="entry name" value="MAJOR FACILITATOR SUPERFAMILY MULTIDRUG TRANSPORTER MFSC"/>
    <property type="match status" value="1"/>
</dbReference>
<proteinExistence type="predicted"/>
<evidence type="ECO:0000313" key="9">
    <source>
        <dbReference type="EMBL" id="RRS01209.1"/>
    </source>
</evidence>
<evidence type="ECO:0000313" key="10">
    <source>
        <dbReference type="Proteomes" id="UP000277256"/>
    </source>
</evidence>
<dbReference type="AlphaFoldDB" id="A0A426V2S1"/>
<feature type="transmembrane region" description="Helical" evidence="7">
    <location>
        <begin position="335"/>
        <end position="355"/>
    </location>
</feature>
<organism evidence="9 10">
    <name type="scientific">Glycomyces terrestris</name>
    <dbReference type="NCBI Taxonomy" id="2493553"/>
    <lineage>
        <taxon>Bacteria</taxon>
        <taxon>Bacillati</taxon>
        <taxon>Actinomycetota</taxon>
        <taxon>Actinomycetes</taxon>
        <taxon>Glycomycetales</taxon>
        <taxon>Glycomycetaceae</taxon>
        <taxon>Glycomyces</taxon>
    </lineage>
</organism>
<feature type="transmembrane region" description="Helical" evidence="7">
    <location>
        <begin position="304"/>
        <end position="328"/>
    </location>
</feature>
<feature type="transmembrane region" description="Helical" evidence="7">
    <location>
        <begin position="479"/>
        <end position="501"/>
    </location>
</feature>
<keyword evidence="3" id="KW-1003">Cell membrane</keyword>
<sequence>MTTTTPTVPKAGPREWLGLLVLLLPTLVLAIDVTVLNLAVPHLSADLEPTGAELLWIVDVYGFMIAGFLLTMGSLGDRIGRRRLLMIGAAGFGAASVLAAFATTPAALIAARALLGVTGATLMPSTLALLTNMFKDRRQRATALGAWATCLSLGAAVGPILGGALLEWFRWGTVFLLAVPVMALLLAAAPFLLPEYRDAGAGRIDFVSILLSLAAILPAVYGVKRIAEHGADGVAGAAVALGLVVGALFAIRQRRSADPLLDLRLFADRAFSAAILVLLLGLGLMGGLYLFITQYLQSVAGLSSLRAGLLLLPAAAALIGTAMLTPVLTRRIRPAYVIGGALLLSVPGYVMIAAVDGTGGAALVAAGFTLVYAGISPMMVLGTDLVVGAAPPERAGSAAAMSESGMELGIALGVAALGSAVTAVYRGDLAGALPADAPEAVRDAALDTLAGAESAAGALPDPMRLEVLASAREAFTNGLSLAAGIAGAVVAALALAVVVFLRHVPAGSAEEPSPSEADRA</sequence>
<dbReference type="SUPFAM" id="SSF103473">
    <property type="entry name" value="MFS general substrate transporter"/>
    <property type="match status" value="1"/>
</dbReference>
<dbReference type="CDD" id="cd17321">
    <property type="entry name" value="MFS_MMR_MDR_like"/>
    <property type="match status" value="1"/>
</dbReference>
<keyword evidence="2" id="KW-0813">Transport</keyword>
<protein>
    <submittedName>
        <fullName evidence="9">MFS transporter</fullName>
    </submittedName>
</protein>
<name>A0A426V2S1_9ACTN</name>
<keyword evidence="5 7" id="KW-1133">Transmembrane helix</keyword>
<evidence type="ECO:0000259" key="8">
    <source>
        <dbReference type="PROSITE" id="PS50850"/>
    </source>
</evidence>
<evidence type="ECO:0000256" key="5">
    <source>
        <dbReference type="ARBA" id="ARBA00022989"/>
    </source>
</evidence>
<feature type="transmembrane region" description="Helical" evidence="7">
    <location>
        <begin position="84"/>
        <end position="103"/>
    </location>
</feature>
<feature type="transmembrane region" description="Helical" evidence="7">
    <location>
        <begin position="109"/>
        <end position="130"/>
    </location>
</feature>
<dbReference type="Gene3D" id="1.20.1720.10">
    <property type="entry name" value="Multidrug resistance protein D"/>
    <property type="match status" value="1"/>
</dbReference>
<dbReference type="EMBL" id="RSEB01000001">
    <property type="protein sequence ID" value="RRS01209.1"/>
    <property type="molecule type" value="Genomic_DNA"/>
</dbReference>
<dbReference type="PROSITE" id="PS50850">
    <property type="entry name" value="MFS"/>
    <property type="match status" value="1"/>
</dbReference>
<feature type="transmembrane region" description="Helical" evidence="7">
    <location>
        <begin position="361"/>
        <end position="387"/>
    </location>
</feature>
<comment type="subcellular location">
    <subcellularLocation>
        <location evidence="1">Cell membrane</location>
        <topology evidence="1">Multi-pass membrane protein</topology>
    </subcellularLocation>
</comment>
<dbReference type="InterPro" id="IPR011701">
    <property type="entry name" value="MFS"/>
</dbReference>
<feature type="transmembrane region" description="Helical" evidence="7">
    <location>
        <begin position="233"/>
        <end position="251"/>
    </location>
</feature>
<evidence type="ECO:0000256" key="2">
    <source>
        <dbReference type="ARBA" id="ARBA00022448"/>
    </source>
</evidence>
<dbReference type="Proteomes" id="UP000277256">
    <property type="component" value="Unassembled WGS sequence"/>
</dbReference>
<feature type="transmembrane region" description="Helical" evidence="7">
    <location>
        <begin position="408"/>
        <end position="425"/>
    </location>
</feature>
<gene>
    <name evidence="9" type="ORF">EIW28_00020</name>
</gene>
<keyword evidence="4 7" id="KW-0812">Transmembrane</keyword>
<accession>A0A426V2S1</accession>
<keyword evidence="10" id="KW-1185">Reference proteome</keyword>
<feature type="transmembrane region" description="Helical" evidence="7">
    <location>
        <begin position="204"/>
        <end position="221"/>
    </location>
</feature>
<dbReference type="RefSeq" id="WP_125245689.1">
    <property type="nucleotide sequence ID" value="NZ_RSEB01000001.1"/>
</dbReference>
<feature type="transmembrane region" description="Helical" evidence="7">
    <location>
        <begin position="142"/>
        <end position="162"/>
    </location>
</feature>
<feature type="domain" description="Major facilitator superfamily (MFS) profile" evidence="8">
    <location>
        <begin position="18"/>
        <end position="506"/>
    </location>
</feature>
<evidence type="ECO:0000256" key="6">
    <source>
        <dbReference type="ARBA" id="ARBA00023136"/>
    </source>
</evidence>
<dbReference type="InterPro" id="IPR020846">
    <property type="entry name" value="MFS_dom"/>
</dbReference>
<dbReference type="OrthoDB" id="4172724at2"/>
<evidence type="ECO:0000256" key="3">
    <source>
        <dbReference type="ARBA" id="ARBA00022475"/>
    </source>
</evidence>
<comment type="caution">
    <text evidence="9">The sequence shown here is derived from an EMBL/GenBank/DDBJ whole genome shotgun (WGS) entry which is preliminary data.</text>
</comment>
<dbReference type="GO" id="GO:0005886">
    <property type="term" value="C:plasma membrane"/>
    <property type="evidence" value="ECO:0007669"/>
    <property type="project" value="UniProtKB-SubCell"/>
</dbReference>
<evidence type="ECO:0000256" key="4">
    <source>
        <dbReference type="ARBA" id="ARBA00022692"/>
    </source>
</evidence>
<dbReference type="InterPro" id="IPR036259">
    <property type="entry name" value="MFS_trans_sf"/>
</dbReference>
<reference evidence="9 10" key="1">
    <citation type="submission" date="2018-12" db="EMBL/GenBank/DDBJ databases">
        <title>Glycomyces sp. YIM 121974 draft genome.</title>
        <authorList>
            <person name="Li Q."/>
        </authorList>
    </citation>
    <scope>NUCLEOTIDE SEQUENCE [LARGE SCALE GENOMIC DNA]</scope>
    <source>
        <strain evidence="9 10">YIM 121974</strain>
    </source>
</reference>
<dbReference type="Gene3D" id="1.20.1250.20">
    <property type="entry name" value="MFS general substrate transporter like domains"/>
    <property type="match status" value="1"/>
</dbReference>
<evidence type="ECO:0000256" key="1">
    <source>
        <dbReference type="ARBA" id="ARBA00004651"/>
    </source>
</evidence>